<evidence type="ECO:0000313" key="2">
    <source>
        <dbReference type="Proteomes" id="UP001060170"/>
    </source>
</evidence>
<dbReference type="EMBL" id="CM045873">
    <property type="protein sequence ID" value="KAI7947309.1"/>
    <property type="molecule type" value="Genomic_DNA"/>
</dbReference>
<accession>A0ACC0E6L9</accession>
<name>A0ACC0E6L9_9BASI</name>
<reference evidence="1 2" key="3">
    <citation type="journal article" date="2022" name="Microbiol. Spectr.">
        <title>Folding features and dynamics of 3D genome architecture in plant fungal pathogens.</title>
        <authorList>
            <person name="Xia C."/>
        </authorList>
    </citation>
    <scope>NUCLEOTIDE SEQUENCE [LARGE SCALE GENOMIC DNA]</scope>
    <source>
        <strain evidence="1 2">93-210</strain>
    </source>
</reference>
<comment type="caution">
    <text evidence="1">The sequence shown here is derived from an EMBL/GenBank/DDBJ whole genome shotgun (WGS) entry which is preliminary data.</text>
</comment>
<reference evidence="2" key="2">
    <citation type="journal article" date="2018" name="Mol. Plant Microbe Interact.">
        <title>Genome sequence resources for the wheat stripe rust pathogen (Puccinia striiformis f. sp. tritici) and the barley stripe rust pathogen (Puccinia striiformis f. sp. hordei).</title>
        <authorList>
            <person name="Xia C."/>
            <person name="Wang M."/>
            <person name="Yin C."/>
            <person name="Cornejo O.E."/>
            <person name="Hulbert S.H."/>
            <person name="Chen X."/>
        </authorList>
    </citation>
    <scope>NUCLEOTIDE SEQUENCE [LARGE SCALE GENOMIC DNA]</scope>
    <source>
        <strain evidence="2">93-210</strain>
    </source>
</reference>
<organism evidence="1 2">
    <name type="scientific">Puccinia striiformis f. sp. tritici</name>
    <dbReference type="NCBI Taxonomy" id="168172"/>
    <lineage>
        <taxon>Eukaryota</taxon>
        <taxon>Fungi</taxon>
        <taxon>Dikarya</taxon>
        <taxon>Basidiomycota</taxon>
        <taxon>Pucciniomycotina</taxon>
        <taxon>Pucciniomycetes</taxon>
        <taxon>Pucciniales</taxon>
        <taxon>Pucciniaceae</taxon>
        <taxon>Puccinia</taxon>
    </lineage>
</organism>
<keyword evidence="2" id="KW-1185">Reference proteome</keyword>
<protein>
    <submittedName>
        <fullName evidence="1">Uncharacterized protein</fullName>
    </submittedName>
</protein>
<evidence type="ECO:0000313" key="1">
    <source>
        <dbReference type="EMBL" id="KAI7947309.1"/>
    </source>
</evidence>
<gene>
    <name evidence="1" type="ORF">MJO28_009217</name>
</gene>
<reference evidence="2" key="1">
    <citation type="journal article" date="2018" name="BMC Genomics">
        <title>Genomic insights into host adaptation between the wheat stripe rust pathogen (Puccinia striiformis f. sp. tritici) and the barley stripe rust pathogen (Puccinia striiformis f. sp. hordei).</title>
        <authorList>
            <person name="Xia C."/>
            <person name="Wang M."/>
            <person name="Yin C."/>
            <person name="Cornejo O.E."/>
            <person name="Hulbert S.H."/>
            <person name="Chen X."/>
        </authorList>
    </citation>
    <scope>NUCLEOTIDE SEQUENCE [LARGE SCALE GENOMIC DNA]</scope>
    <source>
        <strain evidence="2">93-210</strain>
    </source>
</reference>
<dbReference type="Proteomes" id="UP001060170">
    <property type="component" value="Chromosome 9"/>
</dbReference>
<sequence>MHMVLVSKLSIQVIKTGQSRSTLIPTIRRGNPNNFMTKPSRPVCSIVLQSMPQLDPVIALSPNFQRWAKLLSAKRRMESDQPFQNGKTCQCQSQIQT</sequence>
<proteinExistence type="predicted"/>